<evidence type="ECO:0000313" key="4">
    <source>
        <dbReference type="Proteomes" id="UP000434101"/>
    </source>
</evidence>
<dbReference type="EMBL" id="WUYX01000047">
    <property type="protein sequence ID" value="MXV63363.1"/>
    <property type="molecule type" value="Genomic_DNA"/>
</dbReference>
<dbReference type="RefSeq" id="WP_160066186.1">
    <property type="nucleotide sequence ID" value="NZ_WUYX01000047.1"/>
</dbReference>
<evidence type="ECO:0000313" key="3">
    <source>
        <dbReference type="EMBL" id="MXV63363.1"/>
    </source>
</evidence>
<reference evidence="3 4" key="1">
    <citation type="submission" date="2020-01" db="EMBL/GenBank/DDBJ databases">
        <title>Natronorubrum sp. JWXQ-INN 674 isolated from Inner Mongolia Autonomous Region of China.</title>
        <authorList>
            <person name="Xue Q."/>
        </authorList>
    </citation>
    <scope>NUCLEOTIDE SEQUENCE [LARGE SCALE GENOMIC DNA]</scope>
    <source>
        <strain evidence="3 4">JWXQ-INN-674</strain>
    </source>
</reference>
<dbReference type="AlphaFoldDB" id="A0A6B0VQC1"/>
<dbReference type="InterPro" id="IPR052893">
    <property type="entry name" value="TCS_response_regulator"/>
</dbReference>
<dbReference type="SUPFAM" id="SSF52172">
    <property type="entry name" value="CheY-like"/>
    <property type="match status" value="1"/>
</dbReference>
<dbReference type="PROSITE" id="PS50110">
    <property type="entry name" value="RESPONSE_REGULATORY"/>
    <property type="match status" value="1"/>
</dbReference>
<keyword evidence="1" id="KW-0597">Phosphoprotein</keyword>
<keyword evidence="4" id="KW-1185">Reference proteome</keyword>
<dbReference type="InterPro" id="IPR001789">
    <property type="entry name" value="Sig_transdc_resp-reg_receiver"/>
</dbReference>
<dbReference type="GO" id="GO:0000160">
    <property type="term" value="P:phosphorelay signal transduction system"/>
    <property type="evidence" value="ECO:0007669"/>
    <property type="project" value="InterPro"/>
</dbReference>
<comment type="caution">
    <text evidence="3">The sequence shown here is derived from an EMBL/GenBank/DDBJ whole genome shotgun (WGS) entry which is preliminary data.</text>
</comment>
<dbReference type="PANTHER" id="PTHR44520:SF2">
    <property type="entry name" value="RESPONSE REGULATOR RCP1"/>
    <property type="match status" value="1"/>
</dbReference>
<proteinExistence type="predicted"/>
<dbReference type="Gene3D" id="3.40.50.2300">
    <property type="match status" value="1"/>
</dbReference>
<evidence type="ECO:0000256" key="1">
    <source>
        <dbReference type="PROSITE-ProRule" id="PRU00169"/>
    </source>
</evidence>
<gene>
    <name evidence="3" type="ORF">GS429_15080</name>
</gene>
<organism evidence="3 4">
    <name type="scientific">Natronorubrum halalkaliphilum</name>
    <dbReference type="NCBI Taxonomy" id="2691917"/>
    <lineage>
        <taxon>Archaea</taxon>
        <taxon>Methanobacteriati</taxon>
        <taxon>Methanobacteriota</taxon>
        <taxon>Stenosarchaea group</taxon>
        <taxon>Halobacteria</taxon>
        <taxon>Halobacteriales</taxon>
        <taxon>Natrialbaceae</taxon>
        <taxon>Natronorubrum</taxon>
    </lineage>
</organism>
<dbReference type="CDD" id="cd17557">
    <property type="entry name" value="REC_Rcp-like"/>
    <property type="match status" value="1"/>
</dbReference>
<sequence length="151" mass="16531">MSNLSSRALDLLIVEDNPGDARLVQEAFGEPDDASSLHVVSDGDEALDFVHQRGDHAAAPRPDLILLDWNIPRTSGKAVLTELKGDPDLKQIPVTVLTGSQDESDIVTSYTNHANACLTKAVEPGEFMDTLETFKKFWLSTAQLPTTEEER</sequence>
<dbReference type="SMART" id="SM00448">
    <property type="entry name" value="REC"/>
    <property type="match status" value="1"/>
</dbReference>
<dbReference type="Proteomes" id="UP000434101">
    <property type="component" value="Unassembled WGS sequence"/>
</dbReference>
<dbReference type="InterPro" id="IPR011006">
    <property type="entry name" value="CheY-like_superfamily"/>
</dbReference>
<protein>
    <submittedName>
        <fullName evidence="3">Response regulator</fullName>
    </submittedName>
</protein>
<feature type="domain" description="Response regulatory" evidence="2">
    <location>
        <begin position="10"/>
        <end position="135"/>
    </location>
</feature>
<dbReference type="Pfam" id="PF00072">
    <property type="entry name" value="Response_reg"/>
    <property type="match status" value="1"/>
</dbReference>
<dbReference type="PANTHER" id="PTHR44520">
    <property type="entry name" value="RESPONSE REGULATOR RCP1-RELATED"/>
    <property type="match status" value="1"/>
</dbReference>
<feature type="modified residue" description="4-aspartylphosphate" evidence="1">
    <location>
        <position position="68"/>
    </location>
</feature>
<evidence type="ECO:0000259" key="2">
    <source>
        <dbReference type="PROSITE" id="PS50110"/>
    </source>
</evidence>
<accession>A0A6B0VQC1</accession>
<name>A0A6B0VQC1_9EURY</name>
<dbReference type="OrthoDB" id="3369at2157"/>